<dbReference type="SUPFAM" id="SSF57667">
    <property type="entry name" value="beta-beta-alpha zinc fingers"/>
    <property type="match status" value="1"/>
</dbReference>
<dbReference type="InterPro" id="IPR036236">
    <property type="entry name" value="Znf_C2H2_sf"/>
</dbReference>
<dbReference type="AlphaFoldDB" id="A0A6S7J6H8"/>
<dbReference type="Proteomes" id="UP001152795">
    <property type="component" value="Unassembled WGS sequence"/>
</dbReference>
<evidence type="ECO:0000256" key="2">
    <source>
        <dbReference type="ARBA" id="ARBA00022737"/>
    </source>
</evidence>
<accession>A0A6S7J6H8</accession>
<keyword evidence="3" id="KW-0863">Zinc-finger</keyword>
<keyword evidence="6" id="KW-1185">Reference proteome</keyword>
<proteinExistence type="predicted"/>
<protein>
    <submittedName>
        <fullName evidence="5">Gastrula zinc finger -like</fullName>
    </submittedName>
</protein>
<comment type="caution">
    <text evidence="5">The sequence shown here is derived from an EMBL/GenBank/DDBJ whole genome shotgun (WGS) entry which is preliminary data.</text>
</comment>
<evidence type="ECO:0000256" key="4">
    <source>
        <dbReference type="ARBA" id="ARBA00022833"/>
    </source>
</evidence>
<reference evidence="5" key="1">
    <citation type="submission" date="2020-04" db="EMBL/GenBank/DDBJ databases">
        <authorList>
            <person name="Alioto T."/>
            <person name="Alioto T."/>
            <person name="Gomez Garrido J."/>
        </authorList>
    </citation>
    <scope>NUCLEOTIDE SEQUENCE</scope>
    <source>
        <strain evidence="5">A484AB</strain>
    </source>
</reference>
<dbReference type="PROSITE" id="PS00028">
    <property type="entry name" value="ZINC_FINGER_C2H2_1"/>
    <property type="match status" value="3"/>
</dbReference>
<dbReference type="OrthoDB" id="8117402at2759"/>
<keyword evidence="4" id="KW-0862">Zinc</keyword>
<dbReference type="Gene3D" id="3.30.160.60">
    <property type="entry name" value="Classic Zinc Finger"/>
    <property type="match status" value="2"/>
</dbReference>
<keyword evidence="2" id="KW-0677">Repeat</keyword>
<dbReference type="InterPro" id="IPR013087">
    <property type="entry name" value="Znf_C2H2_type"/>
</dbReference>
<evidence type="ECO:0000313" key="5">
    <source>
        <dbReference type="EMBL" id="CAB4025581.1"/>
    </source>
</evidence>
<dbReference type="SMART" id="SM00355">
    <property type="entry name" value="ZnF_C2H2"/>
    <property type="match status" value="3"/>
</dbReference>
<evidence type="ECO:0000256" key="1">
    <source>
        <dbReference type="ARBA" id="ARBA00022723"/>
    </source>
</evidence>
<evidence type="ECO:0000313" key="6">
    <source>
        <dbReference type="Proteomes" id="UP001152795"/>
    </source>
</evidence>
<dbReference type="GO" id="GO:0008270">
    <property type="term" value="F:zinc ion binding"/>
    <property type="evidence" value="ECO:0007669"/>
    <property type="project" value="UniProtKB-KW"/>
</dbReference>
<dbReference type="PANTHER" id="PTHR24379:SF121">
    <property type="entry name" value="C2H2-TYPE DOMAIN-CONTAINING PROTEIN"/>
    <property type="match status" value="1"/>
</dbReference>
<dbReference type="EMBL" id="CACRXK020013689">
    <property type="protein sequence ID" value="CAB4025581.1"/>
    <property type="molecule type" value="Genomic_DNA"/>
</dbReference>
<dbReference type="PROSITE" id="PS50157">
    <property type="entry name" value="ZINC_FINGER_C2H2_2"/>
    <property type="match status" value="1"/>
</dbReference>
<feature type="non-terminal residue" evidence="5">
    <location>
        <position position="1"/>
    </location>
</feature>
<keyword evidence="1" id="KW-0479">Metal-binding</keyword>
<evidence type="ECO:0000256" key="3">
    <source>
        <dbReference type="ARBA" id="ARBA00022771"/>
    </source>
</evidence>
<organism evidence="5 6">
    <name type="scientific">Paramuricea clavata</name>
    <name type="common">Red gorgonian</name>
    <name type="synonym">Violescent sea-whip</name>
    <dbReference type="NCBI Taxonomy" id="317549"/>
    <lineage>
        <taxon>Eukaryota</taxon>
        <taxon>Metazoa</taxon>
        <taxon>Cnidaria</taxon>
        <taxon>Anthozoa</taxon>
        <taxon>Octocorallia</taxon>
        <taxon>Malacalcyonacea</taxon>
        <taxon>Plexauridae</taxon>
        <taxon>Paramuricea</taxon>
    </lineage>
</organism>
<dbReference type="Pfam" id="PF00096">
    <property type="entry name" value="zf-C2H2"/>
    <property type="match status" value="2"/>
</dbReference>
<sequence>KRVAHKHKRTHSSDNCDNECDICKKRFTRKSSLTYHKKHHLLCNTCSREIVQPQDLNEQFFVFEHNRKYSCSKCDKLCVNFTKLVRHISREHGSDGNYQCGSCQELKSTEPTGVGYVCCVCDVVFDIPGQLEDHMASHDTISAHN</sequence>
<dbReference type="PANTHER" id="PTHR24379">
    <property type="entry name" value="KRAB AND ZINC FINGER DOMAIN-CONTAINING"/>
    <property type="match status" value="1"/>
</dbReference>
<gene>
    <name evidence="5" type="ORF">PACLA_8A073624</name>
</gene>
<name>A0A6S7J6H8_PARCT</name>